<evidence type="ECO:0000256" key="1">
    <source>
        <dbReference type="SAM" id="Phobius"/>
    </source>
</evidence>
<dbReference type="AlphaFoldDB" id="A0A0W8FSZ8"/>
<dbReference type="EMBL" id="LNQE01000871">
    <property type="protein sequence ID" value="KUG23995.1"/>
    <property type="molecule type" value="Genomic_DNA"/>
</dbReference>
<comment type="caution">
    <text evidence="2">The sequence shown here is derived from an EMBL/GenBank/DDBJ whole genome shotgun (WGS) entry which is preliminary data.</text>
</comment>
<name>A0A0W8FSZ8_9ZZZZ</name>
<sequence length="59" mass="7213">MKMIYVIWKKIRKLSLTLYIICMYNYKILILVSKRSQYSLLAIPYCKKMINGFDFNLFH</sequence>
<proteinExistence type="predicted"/>
<keyword evidence="1" id="KW-0472">Membrane</keyword>
<organism evidence="2">
    <name type="scientific">hydrocarbon metagenome</name>
    <dbReference type="NCBI Taxonomy" id="938273"/>
    <lineage>
        <taxon>unclassified sequences</taxon>
        <taxon>metagenomes</taxon>
        <taxon>ecological metagenomes</taxon>
    </lineage>
</organism>
<gene>
    <name evidence="2" type="ORF">ASZ90_006207</name>
</gene>
<evidence type="ECO:0000313" key="2">
    <source>
        <dbReference type="EMBL" id="KUG23995.1"/>
    </source>
</evidence>
<keyword evidence="1" id="KW-0812">Transmembrane</keyword>
<feature type="transmembrane region" description="Helical" evidence="1">
    <location>
        <begin position="12"/>
        <end position="32"/>
    </location>
</feature>
<protein>
    <submittedName>
        <fullName evidence="2">Uncharacterized protein</fullName>
    </submittedName>
</protein>
<reference evidence="2" key="1">
    <citation type="journal article" date="2015" name="Proc. Natl. Acad. Sci. U.S.A.">
        <title>Networks of energetic and metabolic interactions define dynamics in microbial communities.</title>
        <authorList>
            <person name="Embree M."/>
            <person name="Liu J.K."/>
            <person name="Al-Bassam M.M."/>
            <person name="Zengler K."/>
        </authorList>
    </citation>
    <scope>NUCLEOTIDE SEQUENCE</scope>
</reference>
<keyword evidence="1" id="KW-1133">Transmembrane helix</keyword>
<accession>A0A0W8FSZ8</accession>